<evidence type="ECO:0000256" key="1">
    <source>
        <dbReference type="ARBA" id="ARBA00003686"/>
    </source>
</evidence>
<dbReference type="InterPro" id="IPR023036">
    <property type="entry name" value="Ribosomal_uS14_bac/plastid"/>
</dbReference>
<dbReference type="GO" id="GO:0019843">
    <property type="term" value="F:rRNA binding"/>
    <property type="evidence" value="ECO:0007669"/>
    <property type="project" value="UniProtKB-UniRule"/>
</dbReference>
<reference evidence="8 10" key="2">
    <citation type="journal article" date="2016" name="Genome Announc.">
        <title>Genome Sequence of Nitrosomonas communis Strain Nm2, a Mesophilic Ammonia-Oxidizing Bacterium Isolated from Mediterranean Soil.</title>
        <authorList>
            <person name="Kozlowski J.A."/>
            <person name="Kits K.D."/>
            <person name="Stein L.Y."/>
        </authorList>
    </citation>
    <scope>NUCLEOTIDE SEQUENCE [LARGE SCALE GENOMIC DNA]</scope>
    <source>
        <strain evidence="8 10">Nm2</strain>
    </source>
</reference>
<dbReference type="RefSeq" id="WP_046851094.1">
    <property type="nucleotide sequence ID" value="NZ_CBDIPD010000179.1"/>
</dbReference>
<protein>
    <recommendedName>
        <fullName evidence="5 7">Small ribosomal subunit protein uS14</fullName>
    </recommendedName>
</protein>
<keyword evidence="7" id="KW-0699">rRNA-binding</keyword>
<name>A0A0F7KJE0_9PROT</name>
<keyword evidence="10" id="KW-1185">Reference proteome</keyword>
<dbReference type="EMBL" id="CP011451">
    <property type="protein sequence ID" value="AKH39069.1"/>
    <property type="molecule type" value="Genomic_DNA"/>
</dbReference>
<dbReference type="Gene3D" id="1.10.287.1480">
    <property type="match status" value="1"/>
</dbReference>
<dbReference type="Proteomes" id="UP000034156">
    <property type="component" value="Chromosome"/>
</dbReference>
<evidence type="ECO:0000256" key="2">
    <source>
        <dbReference type="ARBA" id="ARBA00009083"/>
    </source>
</evidence>
<dbReference type="GO" id="GO:0015935">
    <property type="term" value="C:small ribosomal subunit"/>
    <property type="evidence" value="ECO:0007669"/>
    <property type="project" value="TreeGrafter"/>
</dbReference>
<proteinExistence type="inferred from homology"/>
<reference evidence="10" key="1">
    <citation type="submission" date="2015-05" db="EMBL/GenBank/DDBJ databases">
        <title>Draft genome of Nitrosomonas communis strain Nm2.</title>
        <authorList>
            <person name="Kozlowski J.A."/>
            <person name="Kits K.D."/>
            <person name="Stein L.Y."/>
        </authorList>
    </citation>
    <scope>NUCLEOTIDE SEQUENCE [LARGE SCALE GENOMIC DNA]</scope>
    <source>
        <strain evidence="10">Nm2</strain>
    </source>
</reference>
<evidence type="ECO:0000313" key="11">
    <source>
        <dbReference type="Proteomes" id="UP000324176"/>
    </source>
</evidence>
<accession>A0A0F7KJE0</accession>
<dbReference type="NCBIfam" id="NF006477">
    <property type="entry name" value="PRK08881.1"/>
    <property type="match status" value="1"/>
</dbReference>
<dbReference type="Pfam" id="PF00253">
    <property type="entry name" value="Ribosomal_S14"/>
    <property type="match status" value="1"/>
</dbReference>
<dbReference type="PATRIC" id="fig|44574.3.peg.4015"/>
<dbReference type="GO" id="GO:0006412">
    <property type="term" value="P:translation"/>
    <property type="evidence" value="ECO:0007669"/>
    <property type="project" value="UniProtKB-UniRule"/>
</dbReference>
<reference evidence="9 11" key="3">
    <citation type="submission" date="2019-07" db="EMBL/GenBank/DDBJ databases">
        <title>Active sludge and wastewater microbial communities from Klosterneuburg, Austria.</title>
        <authorList>
            <person name="Wagner M."/>
        </authorList>
    </citation>
    <scope>NUCLEOTIDE SEQUENCE [LARGE SCALE GENOMIC DNA]</scope>
    <source>
        <strain evidence="9 11">Nm2</strain>
    </source>
</reference>
<dbReference type="HAMAP" id="MF_00537">
    <property type="entry name" value="Ribosomal_uS14_1"/>
    <property type="match status" value="1"/>
</dbReference>
<evidence type="ECO:0000256" key="6">
    <source>
        <dbReference type="ARBA" id="ARBA00047110"/>
    </source>
</evidence>
<evidence type="ECO:0000256" key="3">
    <source>
        <dbReference type="ARBA" id="ARBA00022980"/>
    </source>
</evidence>
<dbReference type="Proteomes" id="UP000324176">
    <property type="component" value="Unassembled WGS sequence"/>
</dbReference>
<sequence length="101" mass="11755">MAKKSLINRNLKRQATVKKYANVRQSLLEILANSQASFEEKDEARKKLQNLPRNSSFTRLRNRCELTGRPRGYYRRFGLGRNKLRELAMSGQIPGMIKASW</sequence>
<dbReference type="OrthoDB" id="9810484at2"/>
<dbReference type="InterPro" id="IPR001209">
    <property type="entry name" value="Ribosomal_uS14"/>
</dbReference>
<keyword evidence="7" id="KW-0694">RNA-binding</keyword>
<evidence type="ECO:0000256" key="4">
    <source>
        <dbReference type="ARBA" id="ARBA00023274"/>
    </source>
</evidence>
<evidence type="ECO:0000256" key="5">
    <source>
        <dbReference type="ARBA" id="ARBA00035167"/>
    </source>
</evidence>
<keyword evidence="3 7" id="KW-0689">Ribosomal protein</keyword>
<evidence type="ECO:0000313" key="8">
    <source>
        <dbReference type="EMBL" id="AKH39069.1"/>
    </source>
</evidence>
<gene>
    <name evidence="7 8" type="primary">rpsN</name>
    <name evidence="8" type="ORF">AAW31_16635</name>
    <name evidence="9" type="ORF">BCL69_106216</name>
</gene>
<evidence type="ECO:0000313" key="9">
    <source>
        <dbReference type="EMBL" id="TYP80160.1"/>
    </source>
</evidence>
<evidence type="ECO:0000313" key="10">
    <source>
        <dbReference type="Proteomes" id="UP000034156"/>
    </source>
</evidence>
<dbReference type="PANTHER" id="PTHR19836:SF19">
    <property type="entry name" value="SMALL RIBOSOMAL SUBUNIT PROTEIN US14M"/>
    <property type="match status" value="1"/>
</dbReference>
<dbReference type="EMBL" id="VNHT01000062">
    <property type="protein sequence ID" value="TYP80160.1"/>
    <property type="molecule type" value="Genomic_DNA"/>
</dbReference>
<keyword evidence="4 7" id="KW-0687">Ribonucleoprotein</keyword>
<dbReference type="GO" id="GO:0005737">
    <property type="term" value="C:cytoplasm"/>
    <property type="evidence" value="ECO:0007669"/>
    <property type="project" value="UniProtKB-ARBA"/>
</dbReference>
<comment type="subunit">
    <text evidence="6 7">Part of the 30S ribosomal subunit. Contacts proteins S3 and S10.</text>
</comment>
<dbReference type="GO" id="GO:0003735">
    <property type="term" value="F:structural constituent of ribosome"/>
    <property type="evidence" value="ECO:0007669"/>
    <property type="project" value="InterPro"/>
</dbReference>
<comment type="function">
    <text evidence="1 7">Binds 16S rRNA, required for the assembly of 30S particles and may also be responsible for determining the conformation of the 16S rRNA at the A site.</text>
</comment>
<dbReference type="SUPFAM" id="SSF57716">
    <property type="entry name" value="Glucocorticoid receptor-like (DNA-binding domain)"/>
    <property type="match status" value="1"/>
</dbReference>
<dbReference type="KEGG" id="nco:AAW31_16635"/>
<dbReference type="AlphaFoldDB" id="A0A0F7KJE0"/>
<comment type="similarity">
    <text evidence="2 7">Belongs to the universal ribosomal protein uS14 family.</text>
</comment>
<evidence type="ECO:0000256" key="7">
    <source>
        <dbReference type="HAMAP-Rule" id="MF_00537"/>
    </source>
</evidence>
<organism evidence="8 10">
    <name type="scientific">Nitrosomonas communis</name>
    <dbReference type="NCBI Taxonomy" id="44574"/>
    <lineage>
        <taxon>Bacteria</taxon>
        <taxon>Pseudomonadati</taxon>
        <taxon>Pseudomonadota</taxon>
        <taxon>Betaproteobacteria</taxon>
        <taxon>Nitrosomonadales</taxon>
        <taxon>Nitrosomonadaceae</taxon>
        <taxon>Nitrosomonas</taxon>
    </lineage>
</organism>
<dbReference type="FunFam" id="1.10.287.1480:FF:000001">
    <property type="entry name" value="30S ribosomal protein S14"/>
    <property type="match status" value="1"/>
</dbReference>
<dbReference type="PANTHER" id="PTHR19836">
    <property type="entry name" value="30S RIBOSOMAL PROTEIN S14"/>
    <property type="match status" value="1"/>
</dbReference>